<dbReference type="EMBL" id="JAEVFJ010000019">
    <property type="protein sequence ID" value="KAH8099615.1"/>
    <property type="molecule type" value="Genomic_DNA"/>
</dbReference>
<keyword evidence="3" id="KW-1185">Reference proteome</keyword>
<feature type="region of interest" description="Disordered" evidence="1">
    <location>
        <begin position="224"/>
        <end position="274"/>
    </location>
</feature>
<evidence type="ECO:0000313" key="3">
    <source>
        <dbReference type="Proteomes" id="UP000813824"/>
    </source>
</evidence>
<comment type="caution">
    <text evidence="2">The sequence shown here is derived from an EMBL/GenBank/DDBJ whole genome shotgun (WGS) entry which is preliminary data.</text>
</comment>
<dbReference type="OrthoDB" id="3265817at2759"/>
<feature type="compositionally biased region" description="Low complexity" evidence="1">
    <location>
        <begin position="1"/>
        <end position="57"/>
    </location>
</feature>
<feature type="compositionally biased region" description="Basic and acidic residues" evidence="1">
    <location>
        <begin position="226"/>
        <end position="250"/>
    </location>
</feature>
<proteinExistence type="predicted"/>
<evidence type="ECO:0000256" key="1">
    <source>
        <dbReference type="SAM" id="MobiDB-lite"/>
    </source>
</evidence>
<name>A0A8K0XNX0_9AGAR</name>
<feature type="compositionally biased region" description="Polar residues" evidence="1">
    <location>
        <begin position="75"/>
        <end position="84"/>
    </location>
</feature>
<gene>
    <name evidence="2" type="ORF">BXZ70DRAFT_238307</name>
</gene>
<feature type="compositionally biased region" description="Basic residues" evidence="1">
    <location>
        <begin position="65"/>
        <end position="74"/>
    </location>
</feature>
<evidence type="ECO:0000313" key="2">
    <source>
        <dbReference type="EMBL" id="KAH8099615.1"/>
    </source>
</evidence>
<sequence>MAQSQQQFPSSSSSTDASPAAQPTTTLLLPPSNPHSTISSQSSCSSFTESSLETTPTIPSILKSSSHHSLRRRTQSTNSSSGDTATPPLPPVPLGISFAPLPQLAPRKRKSTVQLGVAARSNMLRHRRMFMVSQEEAMRYQNEEQEGIAIVNEDGSGNGDSRTVVFVQPGGSRGGAGGGYTYSRSPINQLPRDPGLGEDAVEDAFVGLGRMMKGAGKSLWKKMRRASLDDVGSKEREDEGREERDKDKKKSNSLGSKSRKMPSRGWSTDDVSALLASEGGGQGLLSLQAILEESSQKPSSPPEEVADIVLRDPNAPHPSEHLELPDTSIDFLNMTQPTDEPCPPTALPELADDTDSDTSHSTAERFELPSTPPTEPASERVVVGS</sequence>
<feature type="region of interest" description="Disordered" evidence="1">
    <location>
        <begin position="1"/>
        <end position="108"/>
    </location>
</feature>
<reference evidence="2" key="1">
    <citation type="journal article" date="2021" name="New Phytol.">
        <title>Evolutionary innovations through gain and loss of genes in the ectomycorrhizal Boletales.</title>
        <authorList>
            <person name="Wu G."/>
            <person name="Miyauchi S."/>
            <person name="Morin E."/>
            <person name="Kuo A."/>
            <person name="Drula E."/>
            <person name="Varga T."/>
            <person name="Kohler A."/>
            <person name="Feng B."/>
            <person name="Cao Y."/>
            <person name="Lipzen A."/>
            <person name="Daum C."/>
            <person name="Hundley H."/>
            <person name="Pangilinan J."/>
            <person name="Johnson J."/>
            <person name="Barry K."/>
            <person name="LaButti K."/>
            <person name="Ng V."/>
            <person name="Ahrendt S."/>
            <person name="Min B."/>
            <person name="Choi I.G."/>
            <person name="Park H."/>
            <person name="Plett J.M."/>
            <person name="Magnuson J."/>
            <person name="Spatafora J.W."/>
            <person name="Nagy L.G."/>
            <person name="Henrissat B."/>
            <person name="Grigoriev I.V."/>
            <person name="Yang Z.L."/>
            <person name="Xu J."/>
            <person name="Martin F.M."/>
        </authorList>
    </citation>
    <scope>NUCLEOTIDE SEQUENCE</scope>
    <source>
        <strain evidence="2">KKN 215</strain>
    </source>
</reference>
<dbReference type="Proteomes" id="UP000813824">
    <property type="component" value="Unassembled WGS sequence"/>
</dbReference>
<feature type="region of interest" description="Disordered" evidence="1">
    <location>
        <begin position="286"/>
        <end position="322"/>
    </location>
</feature>
<feature type="region of interest" description="Disordered" evidence="1">
    <location>
        <begin position="336"/>
        <end position="385"/>
    </location>
</feature>
<accession>A0A8K0XNX0</accession>
<protein>
    <submittedName>
        <fullName evidence="2">Uncharacterized protein</fullName>
    </submittedName>
</protein>
<feature type="compositionally biased region" description="Low complexity" evidence="1">
    <location>
        <begin position="286"/>
        <end position="298"/>
    </location>
</feature>
<dbReference type="AlphaFoldDB" id="A0A8K0XNX0"/>
<organism evidence="2 3">
    <name type="scientific">Cristinia sonorae</name>
    <dbReference type="NCBI Taxonomy" id="1940300"/>
    <lineage>
        <taxon>Eukaryota</taxon>
        <taxon>Fungi</taxon>
        <taxon>Dikarya</taxon>
        <taxon>Basidiomycota</taxon>
        <taxon>Agaricomycotina</taxon>
        <taxon>Agaricomycetes</taxon>
        <taxon>Agaricomycetidae</taxon>
        <taxon>Agaricales</taxon>
        <taxon>Pleurotineae</taxon>
        <taxon>Stephanosporaceae</taxon>
        <taxon>Cristinia</taxon>
    </lineage>
</organism>
<feature type="compositionally biased region" description="Basic residues" evidence="1">
    <location>
        <begin position="251"/>
        <end position="262"/>
    </location>
</feature>